<name>A0ABQ2CQL7_9GAMM</name>
<dbReference type="Pfam" id="PF13419">
    <property type="entry name" value="HAD_2"/>
    <property type="match status" value="1"/>
</dbReference>
<protein>
    <submittedName>
        <fullName evidence="3">Hydrolase</fullName>
    </submittedName>
</protein>
<dbReference type="InterPro" id="IPR006439">
    <property type="entry name" value="HAD-SF_hydro_IA"/>
</dbReference>
<dbReference type="RefSeq" id="WP_188635424.1">
    <property type="nucleotide sequence ID" value="NZ_BMNN01000001.1"/>
</dbReference>
<keyword evidence="3" id="KW-0378">Hydrolase</keyword>
<keyword evidence="4" id="KW-1185">Reference proteome</keyword>
<dbReference type="PANTHER" id="PTHR43434">
    <property type="entry name" value="PHOSPHOGLYCOLATE PHOSPHATASE"/>
    <property type="match status" value="1"/>
</dbReference>
<evidence type="ECO:0000313" key="3">
    <source>
        <dbReference type="EMBL" id="GGI95151.1"/>
    </source>
</evidence>
<comment type="caution">
    <text evidence="3">The sequence shown here is derived from an EMBL/GenBank/DDBJ whole genome shotgun (WGS) entry which is preliminary data.</text>
</comment>
<reference evidence="4" key="1">
    <citation type="journal article" date="2019" name="Int. J. Syst. Evol. Microbiol.">
        <title>The Global Catalogue of Microorganisms (GCM) 10K type strain sequencing project: providing services to taxonomists for standard genome sequencing and annotation.</title>
        <authorList>
            <consortium name="The Broad Institute Genomics Platform"/>
            <consortium name="The Broad Institute Genome Sequencing Center for Infectious Disease"/>
            <person name="Wu L."/>
            <person name="Ma J."/>
        </authorList>
    </citation>
    <scope>NUCLEOTIDE SEQUENCE [LARGE SCALE GENOMIC DNA]</scope>
    <source>
        <strain evidence="4">JCM 11590</strain>
    </source>
</reference>
<dbReference type="GO" id="GO:0016787">
    <property type="term" value="F:hydrolase activity"/>
    <property type="evidence" value="ECO:0007669"/>
    <property type="project" value="UniProtKB-KW"/>
</dbReference>
<evidence type="ECO:0000256" key="1">
    <source>
        <dbReference type="ARBA" id="ARBA00001946"/>
    </source>
</evidence>
<accession>A0ABQ2CQL7</accession>
<dbReference type="InterPro" id="IPR050155">
    <property type="entry name" value="HAD-like_hydrolase_sf"/>
</dbReference>
<dbReference type="SFLD" id="SFLDG01129">
    <property type="entry name" value="C1.5:_HAD__Beta-PGM__Phosphata"/>
    <property type="match status" value="1"/>
</dbReference>
<gene>
    <name evidence="3" type="ORF">GCM10009083_09660</name>
</gene>
<sequence>MNTLIFDWDGTLADSIANIVTAMQRAAEDTGLPVRSARQVKDIIGLALPDAVAVLYPHIEDPLFAQQVIDAYADNYLTLEQQPSALFDGVHAALDELRAEGFHLAVATGKGRRGLDRMLATHDLQDYFDVTRCADETAGKPDPRMLHEILDELEVSPAQACMVGDSEFDILMGHNAGVRPVAVTYGAMTQEQLLRCQPVHCVDTFDEFQSWAQPQFRATQTTEAL</sequence>
<dbReference type="InterPro" id="IPR023198">
    <property type="entry name" value="PGP-like_dom2"/>
</dbReference>
<dbReference type="NCBIfam" id="TIGR01509">
    <property type="entry name" value="HAD-SF-IA-v3"/>
    <property type="match status" value="1"/>
</dbReference>
<dbReference type="InterPro" id="IPR041492">
    <property type="entry name" value="HAD_2"/>
</dbReference>
<evidence type="ECO:0000256" key="2">
    <source>
        <dbReference type="ARBA" id="ARBA00022723"/>
    </source>
</evidence>
<organism evidence="3 4">
    <name type="scientific">Halopseudomonas pertucinogena</name>
    <dbReference type="NCBI Taxonomy" id="86175"/>
    <lineage>
        <taxon>Bacteria</taxon>
        <taxon>Pseudomonadati</taxon>
        <taxon>Pseudomonadota</taxon>
        <taxon>Gammaproteobacteria</taxon>
        <taxon>Pseudomonadales</taxon>
        <taxon>Pseudomonadaceae</taxon>
        <taxon>Halopseudomonas</taxon>
    </lineage>
</organism>
<dbReference type="InterPro" id="IPR036412">
    <property type="entry name" value="HAD-like_sf"/>
</dbReference>
<keyword evidence="2" id="KW-0479">Metal-binding</keyword>
<dbReference type="SUPFAM" id="SSF56784">
    <property type="entry name" value="HAD-like"/>
    <property type="match status" value="1"/>
</dbReference>
<dbReference type="Proteomes" id="UP000633263">
    <property type="component" value="Unassembled WGS sequence"/>
</dbReference>
<dbReference type="PANTHER" id="PTHR43434:SF24">
    <property type="entry name" value="HYDROLASE-RELATED"/>
    <property type="match status" value="1"/>
</dbReference>
<dbReference type="SFLD" id="SFLDS00003">
    <property type="entry name" value="Haloacid_Dehalogenase"/>
    <property type="match status" value="1"/>
</dbReference>
<dbReference type="InterPro" id="IPR023214">
    <property type="entry name" value="HAD_sf"/>
</dbReference>
<dbReference type="NCBIfam" id="TIGR01549">
    <property type="entry name" value="HAD-SF-IA-v1"/>
    <property type="match status" value="1"/>
</dbReference>
<evidence type="ECO:0000313" key="4">
    <source>
        <dbReference type="Proteomes" id="UP000633263"/>
    </source>
</evidence>
<dbReference type="Gene3D" id="1.10.150.240">
    <property type="entry name" value="Putative phosphatase, domain 2"/>
    <property type="match status" value="1"/>
</dbReference>
<dbReference type="SFLD" id="SFLDG01135">
    <property type="entry name" value="C1.5.6:_HAD__Beta-PGM__Phospha"/>
    <property type="match status" value="1"/>
</dbReference>
<dbReference type="Gene3D" id="3.40.50.1000">
    <property type="entry name" value="HAD superfamily/HAD-like"/>
    <property type="match status" value="1"/>
</dbReference>
<proteinExistence type="predicted"/>
<comment type="cofactor">
    <cofactor evidence="1">
        <name>Mg(2+)</name>
        <dbReference type="ChEBI" id="CHEBI:18420"/>
    </cofactor>
</comment>
<dbReference type="EMBL" id="BMNN01000001">
    <property type="protein sequence ID" value="GGI95151.1"/>
    <property type="molecule type" value="Genomic_DNA"/>
</dbReference>